<keyword evidence="2" id="KW-1185">Reference proteome</keyword>
<comment type="caution">
    <text evidence="1">The sequence shown here is derived from an EMBL/GenBank/DDBJ whole genome shotgun (WGS) entry which is preliminary data.</text>
</comment>
<dbReference type="Proteomes" id="UP001596174">
    <property type="component" value="Unassembled WGS sequence"/>
</dbReference>
<evidence type="ECO:0000313" key="1">
    <source>
        <dbReference type="EMBL" id="MFC5911099.1"/>
    </source>
</evidence>
<dbReference type="EMBL" id="JBHSQJ010000146">
    <property type="protein sequence ID" value="MFC5911099.1"/>
    <property type="molecule type" value="Genomic_DNA"/>
</dbReference>
<accession>A0ABW1G8K7</accession>
<sequence length="268" mass="29198">MKQSRDLAPAAATTWPTPAHLELITDGEEFAMLRELGETRHLDFGEYLRWISDYLDHCRRAGKVVFARALSWSEDASWVQWEGEPLRELLYRAREARERDAVHGILEQLLEETVEAAENGGFPVELLRPAYEDGARELRRVLVGAGPGSYRVLAVLCPPEGPVEAWADLTMDADGVLVVEEECLDLLCSLLCTGHALGLPGGLLLAGERTGAGEVRWGWSFDGSRLTPRHASDVALDLTARGAALLAAAAPDAVSAPGYSLTGVRLEE</sequence>
<reference evidence="2" key="1">
    <citation type="journal article" date="2019" name="Int. J. Syst. Evol. Microbiol.">
        <title>The Global Catalogue of Microorganisms (GCM) 10K type strain sequencing project: providing services to taxonomists for standard genome sequencing and annotation.</title>
        <authorList>
            <consortium name="The Broad Institute Genomics Platform"/>
            <consortium name="The Broad Institute Genome Sequencing Center for Infectious Disease"/>
            <person name="Wu L."/>
            <person name="Ma J."/>
        </authorList>
    </citation>
    <scope>NUCLEOTIDE SEQUENCE [LARGE SCALE GENOMIC DNA]</scope>
    <source>
        <strain evidence="2">JCM 4816</strain>
    </source>
</reference>
<gene>
    <name evidence="1" type="ORF">ACFP3V_28320</name>
</gene>
<name>A0ABW1G8K7_9ACTN</name>
<proteinExistence type="predicted"/>
<organism evidence="1 2">
    <name type="scientific">Streptacidiphilus monticola</name>
    <dbReference type="NCBI Taxonomy" id="2161674"/>
    <lineage>
        <taxon>Bacteria</taxon>
        <taxon>Bacillati</taxon>
        <taxon>Actinomycetota</taxon>
        <taxon>Actinomycetes</taxon>
        <taxon>Kitasatosporales</taxon>
        <taxon>Streptomycetaceae</taxon>
        <taxon>Streptacidiphilus</taxon>
    </lineage>
</organism>
<protein>
    <submittedName>
        <fullName evidence="1">Uncharacterized protein</fullName>
    </submittedName>
</protein>
<evidence type="ECO:0000313" key="2">
    <source>
        <dbReference type="Proteomes" id="UP001596174"/>
    </source>
</evidence>
<dbReference type="RefSeq" id="WP_380589453.1">
    <property type="nucleotide sequence ID" value="NZ_JBHSQJ010000146.1"/>
</dbReference>